<feature type="domain" description="Fimbrial-type adhesion" evidence="6">
    <location>
        <begin position="198"/>
        <end position="341"/>
    </location>
</feature>
<dbReference type="GO" id="GO:0043709">
    <property type="term" value="P:cell adhesion involved in single-species biofilm formation"/>
    <property type="evidence" value="ECO:0007669"/>
    <property type="project" value="TreeGrafter"/>
</dbReference>
<dbReference type="Gene3D" id="2.60.40.1090">
    <property type="entry name" value="Fimbrial-type adhesion domain"/>
    <property type="match status" value="1"/>
</dbReference>
<accession>A0A1G5R6Z2</accession>
<evidence type="ECO:0000259" key="6">
    <source>
        <dbReference type="Pfam" id="PF00419"/>
    </source>
</evidence>
<feature type="chain" id="PRO_5010197725" evidence="5">
    <location>
        <begin position="23"/>
        <end position="342"/>
    </location>
</feature>
<evidence type="ECO:0000256" key="4">
    <source>
        <dbReference type="ARBA" id="ARBA00023263"/>
    </source>
</evidence>
<dbReference type="Pfam" id="PF00419">
    <property type="entry name" value="Fimbrial"/>
    <property type="match status" value="1"/>
</dbReference>
<dbReference type="SUPFAM" id="SSF49401">
    <property type="entry name" value="Bacterial adhesins"/>
    <property type="match status" value="1"/>
</dbReference>
<reference evidence="8" key="1">
    <citation type="submission" date="2016-10" db="EMBL/GenBank/DDBJ databases">
        <authorList>
            <person name="Varghese N."/>
            <person name="Submissions S."/>
        </authorList>
    </citation>
    <scope>NUCLEOTIDE SEQUENCE [LARGE SCALE GENOMIC DNA]</scope>
    <source>
        <strain evidence="8">ATCC 29999</strain>
    </source>
</reference>
<keyword evidence="4" id="KW-0281">Fimbrium</keyword>
<evidence type="ECO:0000256" key="2">
    <source>
        <dbReference type="ARBA" id="ARBA00006671"/>
    </source>
</evidence>
<evidence type="ECO:0000313" key="8">
    <source>
        <dbReference type="Proteomes" id="UP000183223"/>
    </source>
</evidence>
<dbReference type="OrthoDB" id="8970968at2"/>
<gene>
    <name evidence="7" type="ORF">SAMN02982990_03139</name>
</gene>
<dbReference type="InterPro" id="IPR050263">
    <property type="entry name" value="Bact_Fimbrial_Adh_Pro"/>
</dbReference>
<comment type="subcellular location">
    <subcellularLocation>
        <location evidence="1">Fimbrium</location>
    </subcellularLocation>
</comment>
<name>A0A1G5R6Z2_PHOLU</name>
<keyword evidence="3 5" id="KW-0732">Signal</keyword>
<comment type="similarity">
    <text evidence="2">Belongs to the fimbrial protein family.</text>
</comment>
<protein>
    <submittedName>
        <fullName evidence="7">Pilin (Type 1 fimbria component protein)</fullName>
    </submittedName>
</protein>
<dbReference type="GO" id="GO:0009289">
    <property type="term" value="C:pilus"/>
    <property type="evidence" value="ECO:0007669"/>
    <property type="project" value="UniProtKB-SubCell"/>
</dbReference>
<dbReference type="RefSeq" id="WP_049583179.1">
    <property type="nucleotide sequence ID" value="NZ_CAWQXX010000021.1"/>
</dbReference>
<dbReference type="PANTHER" id="PTHR33420:SF3">
    <property type="entry name" value="FIMBRIAL SUBUNIT ELFA"/>
    <property type="match status" value="1"/>
</dbReference>
<dbReference type="InterPro" id="IPR036937">
    <property type="entry name" value="Adhesion_dom_fimbrial_sf"/>
</dbReference>
<dbReference type="InterPro" id="IPR000259">
    <property type="entry name" value="Adhesion_dom_fimbrial"/>
</dbReference>
<evidence type="ECO:0000256" key="1">
    <source>
        <dbReference type="ARBA" id="ARBA00004561"/>
    </source>
</evidence>
<dbReference type="STRING" id="29488.KS18_06345"/>
<sequence>MKSYLRLLISAVLMFNINKIHAACILESTTSNSTVYFDLNSLKLDLNTSDTKSIHVARFSTEQLASSMGLNINDPIFSCDDNGYLVFGESIYLGMAGNTEHGTGKLTTGIENLYLYFVAPTGNLNNMRYPTADGRSYIYYPPEKKKITWKDIGDIDVYLYKEGEIKSGRSLHAGIISILQTSNGIRLLTIRNKTRYHVTAQGCMALSGDQTVKFHDVYSSSFKGIGTTAGHADFNIGIECTEKIKPTITFSARTINGAPDSIIQLDRDNTTNTANTANTAKGVGVQILYMGTPIPIGKPFVVGYSDRNSRYNLPFTARYYQTDDRITGGKANAIAHFTVQYE</sequence>
<dbReference type="GeneID" id="45656181"/>
<dbReference type="AlphaFoldDB" id="A0A1G5R6Z2"/>
<keyword evidence="8" id="KW-1185">Reference proteome</keyword>
<feature type="signal peptide" evidence="5">
    <location>
        <begin position="1"/>
        <end position="22"/>
    </location>
</feature>
<evidence type="ECO:0000256" key="5">
    <source>
        <dbReference type="SAM" id="SignalP"/>
    </source>
</evidence>
<evidence type="ECO:0000313" key="7">
    <source>
        <dbReference type="EMBL" id="SCZ69099.1"/>
    </source>
</evidence>
<evidence type="ECO:0000256" key="3">
    <source>
        <dbReference type="ARBA" id="ARBA00022729"/>
    </source>
</evidence>
<dbReference type="Proteomes" id="UP000183223">
    <property type="component" value="Unassembled WGS sequence"/>
</dbReference>
<proteinExistence type="inferred from homology"/>
<organism evidence="7 8">
    <name type="scientific">Photorhabdus luminescens</name>
    <name type="common">Xenorhabdus luminescens</name>
    <dbReference type="NCBI Taxonomy" id="29488"/>
    <lineage>
        <taxon>Bacteria</taxon>
        <taxon>Pseudomonadati</taxon>
        <taxon>Pseudomonadota</taxon>
        <taxon>Gammaproteobacteria</taxon>
        <taxon>Enterobacterales</taxon>
        <taxon>Morganellaceae</taxon>
        <taxon>Photorhabdus</taxon>
    </lineage>
</organism>
<dbReference type="InterPro" id="IPR008966">
    <property type="entry name" value="Adhesion_dom_sf"/>
</dbReference>
<dbReference type="PANTHER" id="PTHR33420">
    <property type="entry name" value="FIMBRIAL SUBUNIT ELFA-RELATED"/>
    <property type="match status" value="1"/>
</dbReference>
<dbReference type="EMBL" id="FMWJ01000016">
    <property type="protein sequence ID" value="SCZ69099.1"/>
    <property type="molecule type" value="Genomic_DNA"/>
</dbReference>